<evidence type="ECO:0000256" key="4">
    <source>
        <dbReference type="SAM" id="MobiDB-lite"/>
    </source>
</evidence>
<dbReference type="InterPro" id="IPR050764">
    <property type="entry name" value="CbbQ/NirQ/NorQ/GpvN"/>
</dbReference>
<evidence type="ECO:0000256" key="3">
    <source>
        <dbReference type="ARBA" id="ARBA00061607"/>
    </source>
</evidence>
<dbReference type="Pfam" id="PF17863">
    <property type="entry name" value="AAA_lid_2"/>
    <property type="match status" value="1"/>
</dbReference>
<dbReference type="Gene3D" id="3.40.50.300">
    <property type="entry name" value="P-loop containing nucleotide triphosphate hydrolases"/>
    <property type="match status" value="1"/>
</dbReference>
<keyword evidence="1" id="KW-0547">Nucleotide-binding</keyword>
<feature type="domain" description="ChlI/MoxR AAA lid" evidence="6">
    <location>
        <begin position="279"/>
        <end position="342"/>
    </location>
</feature>
<dbReference type="InterPro" id="IPR027417">
    <property type="entry name" value="P-loop_NTPase"/>
</dbReference>
<dbReference type="EMBL" id="CP036426">
    <property type="protein sequence ID" value="QDV35194.1"/>
    <property type="molecule type" value="Genomic_DNA"/>
</dbReference>
<dbReference type="SUPFAM" id="SSF52540">
    <property type="entry name" value="P-loop containing nucleoside triphosphate hydrolases"/>
    <property type="match status" value="1"/>
</dbReference>
<dbReference type="AlphaFoldDB" id="A0A518H2Y3"/>
<dbReference type="KEGG" id="tpla:ElP_30970"/>
<dbReference type="PANTHER" id="PTHR42759">
    <property type="entry name" value="MOXR FAMILY PROTEIN"/>
    <property type="match status" value="1"/>
</dbReference>
<gene>
    <name evidence="7" type="ORF">ElP_30970</name>
</gene>
<feature type="domain" description="ATPase AAA-3" evidence="5">
    <location>
        <begin position="60"/>
        <end position="190"/>
    </location>
</feature>
<organism evidence="7 8">
    <name type="scientific">Tautonia plasticadhaerens</name>
    <dbReference type="NCBI Taxonomy" id="2527974"/>
    <lineage>
        <taxon>Bacteria</taxon>
        <taxon>Pseudomonadati</taxon>
        <taxon>Planctomycetota</taxon>
        <taxon>Planctomycetia</taxon>
        <taxon>Isosphaerales</taxon>
        <taxon>Isosphaeraceae</taxon>
        <taxon>Tautonia</taxon>
    </lineage>
</organism>
<protein>
    <submittedName>
        <fullName evidence="7">ATPase family associated with various cellular activities (AAA)</fullName>
    </submittedName>
</protein>
<dbReference type="RefSeq" id="WP_145270627.1">
    <property type="nucleotide sequence ID" value="NZ_CP036426.1"/>
</dbReference>
<evidence type="ECO:0000256" key="2">
    <source>
        <dbReference type="ARBA" id="ARBA00022840"/>
    </source>
</evidence>
<evidence type="ECO:0000313" key="8">
    <source>
        <dbReference type="Proteomes" id="UP000317835"/>
    </source>
</evidence>
<dbReference type="GO" id="GO:0005524">
    <property type="term" value="F:ATP binding"/>
    <property type="evidence" value="ECO:0007669"/>
    <property type="project" value="UniProtKB-KW"/>
</dbReference>
<dbReference type="FunFam" id="3.40.50.300:FF:000640">
    <property type="entry name" value="MoxR family ATPase"/>
    <property type="match status" value="1"/>
</dbReference>
<dbReference type="OrthoDB" id="9773454at2"/>
<keyword evidence="2" id="KW-0067">ATP-binding</keyword>
<dbReference type="PANTHER" id="PTHR42759:SF1">
    <property type="entry name" value="MAGNESIUM-CHELATASE SUBUNIT CHLD"/>
    <property type="match status" value="1"/>
</dbReference>
<dbReference type="Proteomes" id="UP000317835">
    <property type="component" value="Chromosome"/>
</dbReference>
<comment type="similarity">
    <text evidence="3">Belongs to the MoxR family.</text>
</comment>
<evidence type="ECO:0000259" key="5">
    <source>
        <dbReference type="Pfam" id="PF07726"/>
    </source>
</evidence>
<accession>A0A518H2Y3</accession>
<evidence type="ECO:0000256" key="1">
    <source>
        <dbReference type="ARBA" id="ARBA00022741"/>
    </source>
</evidence>
<reference evidence="7 8" key="1">
    <citation type="submission" date="2019-02" db="EMBL/GenBank/DDBJ databases">
        <title>Deep-cultivation of Planctomycetes and their phenomic and genomic characterization uncovers novel biology.</title>
        <authorList>
            <person name="Wiegand S."/>
            <person name="Jogler M."/>
            <person name="Boedeker C."/>
            <person name="Pinto D."/>
            <person name="Vollmers J."/>
            <person name="Rivas-Marin E."/>
            <person name="Kohn T."/>
            <person name="Peeters S.H."/>
            <person name="Heuer A."/>
            <person name="Rast P."/>
            <person name="Oberbeckmann S."/>
            <person name="Bunk B."/>
            <person name="Jeske O."/>
            <person name="Meyerdierks A."/>
            <person name="Storesund J.E."/>
            <person name="Kallscheuer N."/>
            <person name="Luecker S."/>
            <person name="Lage O.M."/>
            <person name="Pohl T."/>
            <person name="Merkel B.J."/>
            <person name="Hornburger P."/>
            <person name="Mueller R.-W."/>
            <person name="Bruemmer F."/>
            <person name="Labrenz M."/>
            <person name="Spormann A.M."/>
            <person name="Op den Camp H."/>
            <person name="Overmann J."/>
            <person name="Amann R."/>
            <person name="Jetten M.S.M."/>
            <person name="Mascher T."/>
            <person name="Medema M.H."/>
            <person name="Devos D.P."/>
            <person name="Kaster A.-K."/>
            <person name="Ovreas L."/>
            <person name="Rohde M."/>
            <person name="Galperin M.Y."/>
            <person name="Jogler C."/>
        </authorList>
    </citation>
    <scope>NUCLEOTIDE SEQUENCE [LARGE SCALE GENOMIC DNA]</scope>
    <source>
        <strain evidence="7 8">ElP</strain>
    </source>
</reference>
<dbReference type="GO" id="GO:0016887">
    <property type="term" value="F:ATP hydrolysis activity"/>
    <property type="evidence" value="ECO:0007669"/>
    <property type="project" value="InterPro"/>
</dbReference>
<proteinExistence type="inferred from homology"/>
<keyword evidence="8" id="KW-1185">Reference proteome</keyword>
<dbReference type="Pfam" id="PF07726">
    <property type="entry name" value="AAA_3"/>
    <property type="match status" value="1"/>
</dbReference>
<name>A0A518H2Y3_9BACT</name>
<dbReference type="Gene3D" id="1.10.8.80">
    <property type="entry name" value="Magnesium chelatase subunit I, C-Terminal domain"/>
    <property type="match status" value="1"/>
</dbReference>
<dbReference type="PIRSF" id="PIRSF002849">
    <property type="entry name" value="AAA_ATPase_chaperone_MoxR_prd"/>
    <property type="match status" value="1"/>
</dbReference>
<sequence length="352" mass="37764">MQQQDDEEPRRHPRGGPDGRGTEATALPDLGPLVARLEAAVVGQRPLLERMVIALLAGGHVLIEGVPGLAKTRAVRALARALDLPFRRIQFTPDLLPADLTGTQVYHPQTGRFDVKHGPIVAGVLLADEINRAPAKVQSALLEAMQEGQVTIGDETIRLPDPFFVLATQNPIEQEGTYPLPEAQLDRFLMKLLVGYPGREAELAMLDLPGVGVAEGAGGIGVGEAFPADPGPLLGPEEVRRLRAITGSIRVAPALKGYIVDLIRATRAPHEYGLDLGPLIELGASPRATLALVRSSQGHALLSGRDYVTPFDVKSVARDVLRHRLLVSYEADAEGLSPDDVLGRILDHIRVP</sequence>
<feature type="region of interest" description="Disordered" evidence="4">
    <location>
        <begin position="1"/>
        <end position="26"/>
    </location>
</feature>
<evidence type="ECO:0000313" key="7">
    <source>
        <dbReference type="EMBL" id="QDV35194.1"/>
    </source>
</evidence>
<dbReference type="InterPro" id="IPR041628">
    <property type="entry name" value="ChlI/MoxR_AAA_lid"/>
</dbReference>
<dbReference type="InterPro" id="IPR011703">
    <property type="entry name" value="ATPase_AAA-3"/>
</dbReference>
<evidence type="ECO:0000259" key="6">
    <source>
        <dbReference type="Pfam" id="PF17863"/>
    </source>
</evidence>